<dbReference type="GeneID" id="28826717"/>
<dbReference type="InterPro" id="IPR051035">
    <property type="entry name" value="Mito_inheritance_9"/>
</dbReference>
<dbReference type="InParanoid" id="A0A194X1R2"/>
<gene>
    <name evidence="1" type="ORF">LY89DRAFT_698586</name>
</gene>
<protein>
    <submittedName>
        <fullName evidence="1">Uncharacterized protein</fullName>
    </submittedName>
</protein>
<sequence>MATAKTDMASTHMQSTSHALAIPLLTAVRNDEEDISEEDLYRYTRHRWVYNESRRLSERYLKFDLQQLLKAAVAAISSQGARYCTKVLKCKEGLNNKAYLLTMDNGAEVFAKLPNPCAGPLFYTTASEVATREFLRDVLNIPTSRIIAWSADRNNPVRAEYILEEKAPGKPLGRLWQDWDKWQMKDRITMIDVNSGCIYFREDIPDCDALVTNPPLCSLILERFTLGPLVEKELWRGEKFSMGINRGPYEGPQGFVGAVAESEKRFVKAYARPRTNYARSLTEPESPDEMLDLLDLYLRLAPVMVPPQSFDDTHSPTLWHPDFYLDNVFVDPELKQITRVIDWQSAAVLPLFYQCGVPTMFKHQGPAALQLQDDVRTQPTRIVQNVWKDCDVFFLRRALIRIVKGWTDLCLDSGPCPVSFNEQEMALFAHEEENRGYVSEILTLFRNNWRLSPDGSIGSARFDEIQNELTRMRNAFVGAADNEEDRLLAQKLWPYQDTTDI</sequence>
<proteinExistence type="predicted"/>
<evidence type="ECO:0000313" key="2">
    <source>
        <dbReference type="Proteomes" id="UP000070700"/>
    </source>
</evidence>
<accession>A0A194X1R2</accession>
<dbReference type="Proteomes" id="UP000070700">
    <property type="component" value="Unassembled WGS sequence"/>
</dbReference>
<dbReference type="SUPFAM" id="SSF56112">
    <property type="entry name" value="Protein kinase-like (PK-like)"/>
    <property type="match status" value="1"/>
</dbReference>
<dbReference type="GO" id="GO:0005739">
    <property type="term" value="C:mitochondrion"/>
    <property type="evidence" value="ECO:0007669"/>
    <property type="project" value="UniProtKB-SubCell"/>
</dbReference>
<dbReference type="Gene3D" id="3.90.1200.10">
    <property type="match status" value="1"/>
</dbReference>
<dbReference type="InterPro" id="IPR011009">
    <property type="entry name" value="Kinase-like_dom_sf"/>
</dbReference>
<dbReference type="PANTHER" id="PTHR36091:SF2">
    <property type="entry name" value="AMINOGLYCOSIDE PHOSPHOTRANSFERASE DOMAIN-CONTAINING PROTEIN"/>
    <property type="match status" value="1"/>
</dbReference>
<keyword evidence="2" id="KW-1185">Reference proteome</keyword>
<dbReference type="RefSeq" id="XP_018068491.1">
    <property type="nucleotide sequence ID" value="XM_018216991.1"/>
</dbReference>
<evidence type="ECO:0000313" key="1">
    <source>
        <dbReference type="EMBL" id="KUJ14136.1"/>
    </source>
</evidence>
<dbReference type="KEGG" id="psco:LY89DRAFT_698586"/>
<dbReference type="OrthoDB" id="2968323at2759"/>
<organism evidence="1 2">
    <name type="scientific">Mollisia scopiformis</name>
    <name type="common">Conifer needle endophyte fungus</name>
    <name type="synonym">Phialocephala scopiformis</name>
    <dbReference type="NCBI Taxonomy" id="149040"/>
    <lineage>
        <taxon>Eukaryota</taxon>
        <taxon>Fungi</taxon>
        <taxon>Dikarya</taxon>
        <taxon>Ascomycota</taxon>
        <taxon>Pezizomycotina</taxon>
        <taxon>Leotiomycetes</taxon>
        <taxon>Helotiales</taxon>
        <taxon>Mollisiaceae</taxon>
        <taxon>Mollisia</taxon>
    </lineage>
</organism>
<dbReference type="EMBL" id="KQ947420">
    <property type="protein sequence ID" value="KUJ14136.1"/>
    <property type="molecule type" value="Genomic_DNA"/>
</dbReference>
<name>A0A194X1R2_MOLSC</name>
<dbReference type="FunCoup" id="A0A194X1R2">
    <property type="interactions" value="17"/>
</dbReference>
<reference evidence="1 2" key="1">
    <citation type="submission" date="2015-10" db="EMBL/GenBank/DDBJ databases">
        <title>Full genome of DAOMC 229536 Phialocephala scopiformis, a fungal endophyte of spruce producing the potent anti-insectan compound rugulosin.</title>
        <authorList>
            <consortium name="DOE Joint Genome Institute"/>
            <person name="Walker A.K."/>
            <person name="Frasz S.L."/>
            <person name="Seifert K.A."/>
            <person name="Miller J.D."/>
            <person name="Mondo S.J."/>
            <person name="Labutti K."/>
            <person name="Lipzen A."/>
            <person name="Dockter R."/>
            <person name="Kennedy M."/>
            <person name="Grigoriev I.V."/>
            <person name="Spatafora J.W."/>
        </authorList>
    </citation>
    <scope>NUCLEOTIDE SEQUENCE [LARGE SCALE GENOMIC DNA]</scope>
    <source>
        <strain evidence="1 2">CBS 120377</strain>
    </source>
</reference>
<dbReference type="AlphaFoldDB" id="A0A194X1R2"/>
<dbReference type="PANTHER" id="PTHR36091">
    <property type="entry name" value="ALTERED INHERITANCE OF MITOCHONDRIA PROTEIN 9, MITOCHONDRIAL"/>
    <property type="match status" value="1"/>
</dbReference>